<keyword evidence="3" id="KW-0663">Pyridoxal phosphate</keyword>
<dbReference type="GO" id="GO:0030170">
    <property type="term" value="F:pyridoxal phosphate binding"/>
    <property type="evidence" value="ECO:0007669"/>
    <property type="project" value="InterPro"/>
</dbReference>
<dbReference type="InterPro" id="IPR015421">
    <property type="entry name" value="PyrdxlP-dep_Trfase_major"/>
</dbReference>
<dbReference type="Proteomes" id="UP000239239">
    <property type="component" value="Unassembled WGS sequence"/>
</dbReference>
<dbReference type="OrthoDB" id="9807157at2"/>
<reference evidence="6 7" key="1">
    <citation type="submission" date="2018-02" db="EMBL/GenBank/DDBJ databases">
        <title>Draft genome sequences of four Legionella pneumophila clinical strains isolated in Ontario.</title>
        <authorList>
            <person name="Fortuna A."/>
            <person name="Ramnarine R."/>
            <person name="Li A."/>
            <person name="Frantz C."/>
            <person name="Mallo G."/>
        </authorList>
    </citation>
    <scope>NUCLEOTIDE SEQUENCE [LARGE SCALE GENOMIC DNA]</scope>
    <source>
        <strain evidence="6 7">LG61</strain>
    </source>
</reference>
<gene>
    <name evidence="6" type="ORF">C3928_14525</name>
</gene>
<dbReference type="RefSeq" id="WP_027228999.1">
    <property type="nucleotide sequence ID" value="NZ_CP017601.1"/>
</dbReference>
<dbReference type="InterPro" id="IPR015422">
    <property type="entry name" value="PyrdxlP-dep_Trfase_small"/>
</dbReference>
<evidence type="ECO:0000256" key="1">
    <source>
        <dbReference type="ARBA" id="ARBA00001933"/>
    </source>
</evidence>
<dbReference type="Pfam" id="PF00155">
    <property type="entry name" value="Aminotran_1_2"/>
    <property type="match status" value="1"/>
</dbReference>
<feature type="region of interest" description="Disordered" evidence="4">
    <location>
        <begin position="1"/>
        <end position="21"/>
    </location>
</feature>
<comment type="caution">
    <text evidence="6">The sequence shown here is derived from an EMBL/GenBank/DDBJ whole genome shotgun (WGS) entry which is preliminary data.</text>
</comment>
<dbReference type="GO" id="GO:0008710">
    <property type="term" value="F:8-amino-7-oxononanoate synthase activity"/>
    <property type="evidence" value="ECO:0007669"/>
    <property type="project" value="TreeGrafter"/>
</dbReference>
<dbReference type="SUPFAM" id="SSF53383">
    <property type="entry name" value="PLP-dependent transferases"/>
    <property type="match status" value="1"/>
</dbReference>
<dbReference type="EMBL" id="PQWY01000019">
    <property type="protein sequence ID" value="PPK29185.1"/>
    <property type="molecule type" value="Genomic_DNA"/>
</dbReference>
<sequence length="416" mass="46370">MSNTEYLTSDNETQYVNGEEEHQRHAYPEFINISMEKYYVDRVNKSWRGKHILNGKTPTANSLIFSSNDYLNISQHPQLINAQIAAMQKYGNGQMQSAVFLNNSSFLLTQCEKKFSSFLNYSAALLTQSGWSANVGLIQTLAKYNTPVYLDFYAHMSFWSGVKAARAKLIPFRHNSIDSLKKRIEHHGPGIIAVDSIYSTLGTISPLADYAEIARKFKCLLIVDESHSLGTHGPQGKGMVAKLGLSSQIDLLTASLAKAFSGRGGLIAGDRRLIEYIRYSSLPSIFSSALMPHDLAGFSTSLEIITQEEWRRKKLQTNAAFLREALSCLRINIGGSESQIVPLITGSEANTLWLRDELEKEELFGAVFCSPATPKNKCLIRLSIGAHHEKSDLLRVVECLANLARKRPEMPLFKGN</sequence>
<dbReference type="Gene3D" id="3.90.1150.10">
    <property type="entry name" value="Aspartate Aminotransferase, domain 1"/>
    <property type="match status" value="1"/>
</dbReference>
<organism evidence="6 7">
    <name type="scientific">Legionella pneumophila</name>
    <dbReference type="NCBI Taxonomy" id="446"/>
    <lineage>
        <taxon>Bacteria</taxon>
        <taxon>Pseudomonadati</taxon>
        <taxon>Pseudomonadota</taxon>
        <taxon>Gammaproteobacteria</taxon>
        <taxon>Legionellales</taxon>
        <taxon>Legionellaceae</taxon>
        <taxon>Legionella</taxon>
    </lineage>
</organism>
<evidence type="ECO:0000256" key="4">
    <source>
        <dbReference type="SAM" id="MobiDB-lite"/>
    </source>
</evidence>
<evidence type="ECO:0000256" key="2">
    <source>
        <dbReference type="ARBA" id="ARBA00022679"/>
    </source>
</evidence>
<name>A0A2S6EVI0_LEGPN</name>
<dbReference type="AlphaFoldDB" id="A0A2S6EVI0"/>
<accession>A0A2S6EVI0</accession>
<dbReference type="PANTHER" id="PTHR13693:SF100">
    <property type="entry name" value="8-AMINO-7-OXONONANOATE SYNTHASE"/>
    <property type="match status" value="1"/>
</dbReference>
<dbReference type="InterPro" id="IPR004839">
    <property type="entry name" value="Aminotransferase_I/II_large"/>
</dbReference>
<evidence type="ECO:0000313" key="6">
    <source>
        <dbReference type="EMBL" id="PPK29185.1"/>
    </source>
</evidence>
<dbReference type="InterPro" id="IPR050087">
    <property type="entry name" value="AON_synthase_class-II"/>
</dbReference>
<evidence type="ECO:0000256" key="3">
    <source>
        <dbReference type="ARBA" id="ARBA00022898"/>
    </source>
</evidence>
<dbReference type="GO" id="GO:0009102">
    <property type="term" value="P:biotin biosynthetic process"/>
    <property type="evidence" value="ECO:0007669"/>
    <property type="project" value="TreeGrafter"/>
</dbReference>
<dbReference type="Gene3D" id="3.40.640.10">
    <property type="entry name" value="Type I PLP-dependent aspartate aminotransferase-like (Major domain)"/>
    <property type="match status" value="1"/>
</dbReference>
<dbReference type="PANTHER" id="PTHR13693">
    <property type="entry name" value="CLASS II AMINOTRANSFERASE/8-AMINO-7-OXONONANOATE SYNTHASE"/>
    <property type="match status" value="1"/>
</dbReference>
<comment type="cofactor">
    <cofactor evidence="1">
        <name>pyridoxal 5'-phosphate</name>
        <dbReference type="ChEBI" id="CHEBI:597326"/>
    </cofactor>
</comment>
<protein>
    <recommendedName>
        <fullName evidence="5">Aminotransferase class I/classII large domain-containing protein</fullName>
    </recommendedName>
</protein>
<dbReference type="InterPro" id="IPR015424">
    <property type="entry name" value="PyrdxlP-dep_Trfase"/>
</dbReference>
<evidence type="ECO:0000259" key="5">
    <source>
        <dbReference type="Pfam" id="PF00155"/>
    </source>
</evidence>
<feature type="domain" description="Aminotransferase class I/classII large" evidence="5">
    <location>
        <begin position="63"/>
        <end position="398"/>
    </location>
</feature>
<proteinExistence type="predicted"/>
<keyword evidence="2" id="KW-0808">Transferase</keyword>
<feature type="compositionally biased region" description="Polar residues" evidence="4">
    <location>
        <begin position="1"/>
        <end position="16"/>
    </location>
</feature>
<dbReference type="NCBIfam" id="NF005526">
    <property type="entry name" value="PRK07179.1"/>
    <property type="match status" value="1"/>
</dbReference>
<evidence type="ECO:0000313" key="7">
    <source>
        <dbReference type="Proteomes" id="UP000239239"/>
    </source>
</evidence>